<reference evidence="2" key="2">
    <citation type="submission" date="2020-09" db="EMBL/GenBank/DDBJ databases">
        <authorList>
            <person name="Sun Q."/>
            <person name="Kim S."/>
        </authorList>
    </citation>
    <scope>NUCLEOTIDE SEQUENCE</scope>
    <source>
        <strain evidence="2">KCTC 22169</strain>
    </source>
</reference>
<dbReference type="InterPro" id="IPR005490">
    <property type="entry name" value="LD_TPept_cat_dom"/>
</dbReference>
<evidence type="ECO:0000259" key="1">
    <source>
        <dbReference type="Pfam" id="PF03734"/>
    </source>
</evidence>
<dbReference type="AlphaFoldDB" id="A0A918K417"/>
<dbReference type="RefSeq" id="WP_189607904.1">
    <property type="nucleotide sequence ID" value="NZ_BMXR01000003.1"/>
</dbReference>
<reference evidence="2" key="1">
    <citation type="journal article" date="2014" name="Int. J. Syst. Evol. Microbiol.">
        <title>Complete genome sequence of Corynebacterium casei LMG S-19264T (=DSM 44701T), isolated from a smear-ripened cheese.</title>
        <authorList>
            <consortium name="US DOE Joint Genome Institute (JGI-PGF)"/>
            <person name="Walter F."/>
            <person name="Albersmeier A."/>
            <person name="Kalinowski J."/>
            <person name="Ruckert C."/>
        </authorList>
    </citation>
    <scope>NUCLEOTIDE SEQUENCE</scope>
    <source>
        <strain evidence="2">KCTC 22169</strain>
    </source>
</reference>
<name>A0A918K417_9GAMM</name>
<keyword evidence="3" id="KW-1185">Reference proteome</keyword>
<evidence type="ECO:0000313" key="3">
    <source>
        <dbReference type="Proteomes" id="UP000626148"/>
    </source>
</evidence>
<protein>
    <recommendedName>
        <fullName evidence="1">L,D-TPase catalytic domain-containing protein</fullName>
    </recommendedName>
</protein>
<sequence length="125" mass="13375">MADLKFNRSAGILTWGDKGRWEAVSGPHPPGELPTGTYKLGRREVTPYSSAIASSFRDETGKGFFIPIYPTFSTNRGKEGGRLGIHPDGGVYGTLGCIGIRSGAASFYRLLKATGTDASLTLEVY</sequence>
<dbReference type="EMBL" id="BMXR01000003">
    <property type="protein sequence ID" value="GGX48733.1"/>
    <property type="molecule type" value="Genomic_DNA"/>
</dbReference>
<organism evidence="2 3">
    <name type="scientific">Saccharospirillum salsuginis</name>
    <dbReference type="NCBI Taxonomy" id="418750"/>
    <lineage>
        <taxon>Bacteria</taxon>
        <taxon>Pseudomonadati</taxon>
        <taxon>Pseudomonadota</taxon>
        <taxon>Gammaproteobacteria</taxon>
        <taxon>Oceanospirillales</taxon>
        <taxon>Saccharospirillaceae</taxon>
        <taxon>Saccharospirillum</taxon>
    </lineage>
</organism>
<dbReference type="Proteomes" id="UP000626148">
    <property type="component" value="Unassembled WGS sequence"/>
</dbReference>
<proteinExistence type="predicted"/>
<comment type="caution">
    <text evidence="2">The sequence shown here is derived from an EMBL/GenBank/DDBJ whole genome shotgun (WGS) entry which is preliminary data.</text>
</comment>
<feature type="domain" description="L,D-TPase catalytic" evidence="1">
    <location>
        <begin position="19"/>
        <end position="112"/>
    </location>
</feature>
<gene>
    <name evidence="2" type="ORF">GCM10007392_14820</name>
</gene>
<evidence type="ECO:0000313" key="2">
    <source>
        <dbReference type="EMBL" id="GGX48733.1"/>
    </source>
</evidence>
<accession>A0A918K417</accession>
<dbReference type="Pfam" id="PF03734">
    <property type="entry name" value="YkuD"/>
    <property type="match status" value="1"/>
</dbReference>